<reference evidence="1 2" key="1">
    <citation type="journal article" date="2014" name="Proc. Natl. Acad. Sci. U.S.A.">
        <title>Trajectory and genomic determinants of fungal-pathogen speciation and host adaptation.</title>
        <authorList>
            <person name="Hu X."/>
            <person name="Xiao G."/>
            <person name="Zheng P."/>
            <person name="Shang Y."/>
            <person name="Su Y."/>
            <person name="Zhang X."/>
            <person name="Liu X."/>
            <person name="Zhan S."/>
            <person name="St Leger R.J."/>
            <person name="Wang C."/>
        </authorList>
    </citation>
    <scope>NUCLEOTIDE SEQUENCE [LARGE SCALE GENOMIC DNA]</scope>
    <source>
        <strain evidence="1 2">ARSEF 977</strain>
    </source>
</reference>
<evidence type="ECO:0000313" key="1">
    <source>
        <dbReference type="EMBL" id="KID91606.1"/>
    </source>
</evidence>
<proteinExistence type="predicted"/>
<name>A0A0B4HNM0_METGA</name>
<keyword evidence="2" id="KW-1185">Reference proteome</keyword>
<dbReference type="Proteomes" id="UP000031192">
    <property type="component" value="Unassembled WGS sequence"/>
</dbReference>
<sequence>MAAGHPGMVAVLGGQSLRQMYRYMLSRNLPPAVAKSHRTARQLQESTTVLGSMFEPISHVTPINRRALALPPMQWGQGACVLAWARAGYKYGLGVDLGLALLPVRLHVRSTQRMQ</sequence>
<organism evidence="1 2">
    <name type="scientific">Metarhizium guizhouense (strain ARSEF 977)</name>
    <dbReference type="NCBI Taxonomy" id="1276136"/>
    <lineage>
        <taxon>Eukaryota</taxon>
        <taxon>Fungi</taxon>
        <taxon>Dikarya</taxon>
        <taxon>Ascomycota</taxon>
        <taxon>Pezizomycotina</taxon>
        <taxon>Sordariomycetes</taxon>
        <taxon>Hypocreomycetidae</taxon>
        <taxon>Hypocreales</taxon>
        <taxon>Clavicipitaceae</taxon>
        <taxon>Metarhizium</taxon>
    </lineage>
</organism>
<gene>
    <name evidence="1" type="ORF">MGU_01576</name>
</gene>
<comment type="caution">
    <text evidence="1">The sequence shown here is derived from an EMBL/GenBank/DDBJ whole genome shotgun (WGS) entry which is preliminary data.</text>
</comment>
<protein>
    <submittedName>
        <fullName evidence="1">Uncharacterized protein</fullName>
    </submittedName>
</protein>
<dbReference type="AlphaFoldDB" id="A0A0B4HNM0"/>
<accession>A0A0B4HNM0</accession>
<dbReference type="HOGENOM" id="CLU_2109593_0_0_1"/>
<dbReference type="EMBL" id="AZNH01000003">
    <property type="protein sequence ID" value="KID91606.1"/>
    <property type="molecule type" value="Genomic_DNA"/>
</dbReference>
<evidence type="ECO:0000313" key="2">
    <source>
        <dbReference type="Proteomes" id="UP000031192"/>
    </source>
</evidence>